<reference evidence="2" key="1">
    <citation type="submission" date="2022-11" db="UniProtKB">
        <authorList>
            <consortium name="WormBaseParasite"/>
        </authorList>
    </citation>
    <scope>IDENTIFICATION</scope>
</reference>
<sequence>MVCDDPLEQYSLVVSVPEASEFIKLKPVKVFKRINISENNDYSLKCLPKAGILVLDGEIRIH</sequence>
<dbReference type="Proteomes" id="UP000887579">
    <property type="component" value="Unplaced"/>
</dbReference>
<name>A0AC34FZ64_9BILA</name>
<protein>
    <submittedName>
        <fullName evidence="2">Uncharacterized protein</fullName>
    </submittedName>
</protein>
<dbReference type="WBParaSite" id="ES5_v2.g22612.t1">
    <property type="protein sequence ID" value="ES5_v2.g22612.t1"/>
    <property type="gene ID" value="ES5_v2.g22612"/>
</dbReference>
<accession>A0AC34FZ64</accession>
<evidence type="ECO:0000313" key="2">
    <source>
        <dbReference type="WBParaSite" id="ES5_v2.g22612.t1"/>
    </source>
</evidence>
<evidence type="ECO:0000313" key="1">
    <source>
        <dbReference type="Proteomes" id="UP000887579"/>
    </source>
</evidence>
<organism evidence="1 2">
    <name type="scientific">Panagrolaimus sp. ES5</name>
    <dbReference type="NCBI Taxonomy" id="591445"/>
    <lineage>
        <taxon>Eukaryota</taxon>
        <taxon>Metazoa</taxon>
        <taxon>Ecdysozoa</taxon>
        <taxon>Nematoda</taxon>
        <taxon>Chromadorea</taxon>
        <taxon>Rhabditida</taxon>
        <taxon>Tylenchina</taxon>
        <taxon>Panagrolaimomorpha</taxon>
        <taxon>Panagrolaimoidea</taxon>
        <taxon>Panagrolaimidae</taxon>
        <taxon>Panagrolaimus</taxon>
    </lineage>
</organism>
<proteinExistence type="predicted"/>